<evidence type="ECO:0000313" key="2">
    <source>
        <dbReference type="EMBL" id="MUG64395.1"/>
    </source>
</evidence>
<sequence>MSVFRIKKLFRKRWRRWRRAIWTCLILLLFGVAAWSGQNLQEQMTNLLTEFRAEGPLAIETLHVLQSEEEQQHKAELDEKQREFMQQLNESKVKRQVHLKTTYVCGVEEQKLGRLNADSIYELLNKNPQWQGRINDDGEVWLERSISDLSPECKRQAYMSVDANGNLTLFDGPPEEEKVLRTFFQLDIGSMESSLPKGVIKQLEEGIRIQDIDEYNSVLSTFSDYARDQAENVMSPAP</sequence>
<dbReference type="OrthoDB" id="2678751at2"/>
<gene>
    <name evidence="3" type="ORF">CHH67_00010</name>
    <name evidence="2" type="ORF">GNP94_00065</name>
</gene>
<evidence type="ECO:0000313" key="3">
    <source>
        <dbReference type="EMBL" id="PAD80523.1"/>
    </source>
</evidence>
<dbReference type="Proteomes" id="UP000215596">
    <property type="component" value="Unassembled WGS sequence"/>
</dbReference>
<accession>A0A268F571</accession>
<feature type="domain" description="Bypass of forespore C C-terminal" evidence="1">
    <location>
        <begin position="148"/>
        <end position="223"/>
    </location>
</feature>
<dbReference type="Proteomes" id="UP000435177">
    <property type="component" value="Unassembled WGS sequence"/>
</dbReference>
<organism evidence="3 4">
    <name type="scientific">Paenibacillus campinasensis</name>
    <dbReference type="NCBI Taxonomy" id="66347"/>
    <lineage>
        <taxon>Bacteria</taxon>
        <taxon>Bacillati</taxon>
        <taxon>Bacillota</taxon>
        <taxon>Bacilli</taxon>
        <taxon>Bacillales</taxon>
        <taxon>Paenibacillaceae</taxon>
        <taxon>Paenibacillus</taxon>
    </lineage>
</organism>
<dbReference type="InterPro" id="IPR038117">
    <property type="entry name" value="BofC_C_sf"/>
</dbReference>
<evidence type="ECO:0000313" key="4">
    <source>
        <dbReference type="Proteomes" id="UP000215596"/>
    </source>
</evidence>
<comment type="caution">
    <text evidence="3">The sequence shown here is derived from an EMBL/GenBank/DDBJ whole genome shotgun (WGS) entry which is preliminary data.</text>
</comment>
<reference evidence="2 5" key="2">
    <citation type="submission" date="2019-11" db="EMBL/GenBank/DDBJ databases">
        <title>Draft genome sequences of five Paenibacillus species of dairy origin.</title>
        <authorList>
            <person name="Olajide A.M."/>
            <person name="Chen S."/>
            <person name="Lapointe G."/>
        </authorList>
    </citation>
    <scope>NUCLEOTIDE SEQUENCE [LARGE SCALE GENOMIC DNA]</scope>
    <source>
        <strain evidence="2 5">3CS1</strain>
    </source>
</reference>
<name>A0A268F571_9BACL</name>
<proteinExistence type="predicted"/>
<evidence type="ECO:0000313" key="5">
    <source>
        <dbReference type="Proteomes" id="UP000435177"/>
    </source>
</evidence>
<dbReference type="EMBL" id="WOAA01000001">
    <property type="protein sequence ID" value="MUG64395.1"/>
    <property type="molecule type" value="Genomic_DNA"/>
</dbReference>
<dbReference type="RefSeq" id="WP_095262926.1">
    <property type="nucleotide sequence ID" value="NZ_NPBY01000001.1"/>
</dbReference>
<protein>
    <recommendedName>
        <fullName evidence="1">Bypass of forespore C C-terminal domain-containing protein</fullName>
    </recommendedName>
</protein>
<reference evidence="3 4" key="1">
    <citation type="submission" date="2017-07" db="EMBL/GenBank/DDBJ databases">
        <title>Isolation and whole genome analysis of endospore-forming bacteria from heroin.</title>
        <authorList>
            <person name="Kalinowski J."/>
            <person name="Ahrens B."/>
            <person name="Al-Dilaimi A."/>
            <person name="Winkler A."/>
            <person name="Wibberg D."/>
            <person name="Schleenbecker U."/>
            <person name="Ruckert C."/>
            <person name="Wolfel R."/>
            <person name="Grass G."/>
        </authorList>
    </citation>
    <scope>NUCLEOTIDE SEQUENCE [LARGE SCALE GENOMIC DNA]</scope>
    <source>
        <strain evidence="3 4">7537-G1</strain>
    </source>
</reference>
<dbReference type="Gene3D" id="3.30.70.1740">
    <property type="entry name" value="Bypass-of-forespore C, C-terminal domain"/>
    <property type="match status" value="1"/>
</dbReference>
<evidence type="ECO:0000259" key="1">
    <source>
        <dbReference type="Pfam" id="PF08955"/>
    </source>
</evidence>
<keyword evidence="5" id="KW-1185">Reference proteome</keyword>
<dbReference type="Pfam" id="PF08955">
    <property type="entry name" value="BofC_C"/>
    <property type="match status" value="1"/>
</dbReference>
<dbReference type="InterPro" id="IPR015050">
    <property type="entry name" value="BofC_C"/>
</dbReference>
<dbReference type="EMBL" id="NPBY01000001">
    <property type="protein sequence ID" value="PAD80523.1"/>
    <property type="molecule type" value="Genomic_DNA"/>
</dbReference>
<dbReference type="AlphaFoldDB" id="A0A268F571"/>